<keyword evidence="1" id="KW-0812">Transmembrane</keyword>
<keyword evidence="1" id="KW-1133">Transmembrane helix</keyword>
<dbReference type="EMBL" id="LT960611">
    <property type="protein sequence ID" value="SON51543.1"/>
    <property type="molecule type" value="Genomic_DNA"/>
</dbReference>
<accession>A0A2N8ZI01</accession>
<sequence>MYIFRMNLLYSVIINFIAQLYALGLLTLLNHSVAIGHPKLSKAV</sequence>
<name>A0A2N8ZI01_9VIBR</name>
<keyword evidence="3" id="KW-1185">Reference proteome</keyword>
<organism evidence="2 3">
    <name type="scientific">Vibrio tapetis subsp. tapetis</name>
    <dbReference type="NCBI Taxonomy" id="1671868"/>
    <lineage>
        <taxon>Bacteria</taxon>
        <taxon>Pseudomonadati</taxon>
        <taxon>Pseudomonadota</taxon>
        <taxon>Gammaproteobacteria</taxon>
        <taxon>Vibrionales</taxon>
        <taxon>Vibrionaceae</taxon>
        <taxon>Vibrio</taxon>
    </lineage>
</organism>
<evidence type="ECO:0000313" key="3">
    <source>
        <dbReference type="Proteomes" id="UP000235828"/>
    </source>
</evidence>
<feature type="transmembrane region" description="Helical" evidence="1">
    <location>
        <begin position="7"/>
        <end position="29"/>
    </location>
</feature>
<gene>
    <name evidence="2" type="ORF">VTAP4600_A3596</name>
</gene>
<reference evidence="2 3" key="1">
    <citation type="submission" date="2017-10" db="EMBL/GenBank/DDBJ databases">
        <authorList>
            <person name="Banno H."/>
            <person name="Chua N.-H."/>
        </authorList>
    </citation>
    <scope>NUCLEOTIDE SEQUENCE [LARGE SCALE GENOMIC DNA]</scope>
    <source>
        <strain evidence="2">Vibrio tapetis CECT4600</strain>
    </source>
</reference>
<evidence type="ECO:0000313" key="2">
    <source>
        <dbReference type="EMBL" id="SON51543.1"/>
    </source>
</evidence>
<dbReference type="AlphaFoldDB" id="A0A2N8ZI01"/>
<dbReference type="KEGG" id="vta:A3596"/>
<dbReference type="Proteomes" id="UP000235828">
    <property type="component" value="Chromosome A"/>
</dbReference>
<protein>
    <submittedName>
        <fullName evidence="2">Uncharacterized protein</fullName>
    </submittedName>
</protein>
<evidence type="ECO:0000256" key="1">
    <source>
        <dbReference type="SAM" id="Phobius"/>
    </source>
</evidence>
<proteinExistence type="predicted"/>
<keyword evidence="1" id="KW-0472">Membrane</keyword>